<sequence>MNKIAHFLVVACCALKACAPKTTGTNTVFRANPLPDSIKTFILQPDEILPGKSEFLREVVMGASLLSSNCGYKNLMDYATFQSRQSGANLIQLTQVKKPAMGNGCYHITARLYKNLDSAAIASIESNKTAVNKSTLPSDADYAIVHFYRPKAFEGAIISYQIKMDDKGVIGKASAGSRFEYKITEFGKHRFFGKTKKQDAVTFNIEKGKEYYVRCGVTKGSSIVIPDMYLMENYVARRELAEL</sequence>
<keyword evidence="2" id="KW-1185">Reference proteome</keyword>
<reference evidence="1" key="1">
    <citation type="submission" date="2022-11" db="EMBL/GenBank/DDBJ databases">
        <title>Dyadobacter pollutisoli sp. nov., isolated from plastic dumped soil.</title>
        <authorList>
            <person name="Kim J.M."/>
            <person name="Kim K.R."/>
            <person name="Lee J.K."/>
            <person name="Hao L."/>
            <person name="Jeon C.O."/>
        </authorList>
    </citation>
    <scope>NUCLEOTIDE SEQUENCE</scope>
    <source>
        <strain evidence="1">U1</strain>
    </source>
</reference>
<dbReference type="AlphaFoldDB" id="A0A9E8SJT6"/>
<proteinExistence type="predicted"/>
<accession>A0A9E8SJT6</accession>
<gene>
    <name evidence="1" type="ORF">ON006_20250</name>
</gene>
<dbReference type="KEGG" id="dpf:ON006_20250"/>
<evidence type="ECO:0000313" key="2">
    <source>
        <dbReference type="Proteomes" id="UP001164653"/>
    </source>
</evidence>
<evidence type="ECO:0000313" key="1">
    <source>
        <dbReference type="EMBL" id="WAC10081.1"/>
    </source>
</evidence>
<name>A0A9E8SJT6_9BACT</name>
<dbReference type="EMBL" id="CP112998">
    <property type="protein sequence ID" value="WAC10081.1"/>
    <property type="molecule type" value="Genomic_DNA"/>
</dbReference>
<dbReference type="RefSeq" id="WP_244823675.1">
    <property type="nucleotide sequence ID" value="NZ_CP112998.1"/>
</dbReference>
<dbReference type="Proteomes" id="UP001164653">
    <property type="component" value="Chromosome"/>
</dbReference>
<organism evidence="1 2">
    <name type="scientific">Dyadobacter pollutisoli</name>
    <dbReference type="NCBI Taxonomy" id="2910158"/>
    <lineage>
        <taxon>Bacteria</taxon>
        <taxon>Pseudomonadati</taxon>
        <taxon>Bacteroidota</taxon>
        <taxon>Cytophagia</taxon>
        <taxon>Cytophagales</taxon>
        <taxon>Spirosomataceae</taxon>
        <taxon>Dyadobacter</taxon>
    </lineage>
</organism>
<protein>
    <submittedName>
        <fullName evidence="1">Uncharacterized protein</fullName>
    </submittedName>
</protein>